<organism evidence="3 4">
    <name type="scientific">Sinorhizobium americanum</name>
    <dbReference type="NCBI Taxonomy" id="194963"/>
    <lineage>
        <taxon>Bacteria</taxon>
        <taxon>Pseudomonadati</taxon>
        <taxon>Pseudomonadota</taxon>
        <taxon>Alphaproteobacteria</taxon>
        <taxon>Hyphomicrobiales</taxon>
        <taxon>Rhizobiaceae</taxon>
        <taxon>Sinorhizobium/Ensifer group</taxon>
        <taxon>Sinorhizobium</taxon>
    </lineage>
</organism>
<dbReference type="PANTHER" id="PTHR33055">
    <property type="entry name" value="TRANSPOSASE FOR INSERTION SEQUENCE ELEMENT IS1111A"/>
    <property type="match status" value="1"/>
</dbReference>
<protein>
    <submittedName>
        <fullName evidence="3">Transposase</fullName>
    </submittedName>
</protein>
<name>A0A1L3LZ63_9HYPH</name>
<dbReference type="PANTHER" id="PTHR33055:SF3">
    <property type="entry name" value="PUTATIVE TRANSPOSASE FOR IS117-RELATED"/>
    <property type="match status" value="1"/>
</dbReference>
<dbReference type="KEGG" id="same:SAMCFNEI73_pC1657"/>
<keyword evidence="3" id="KW-0614">Plasmid</keyword>
<dbReference type="InterPro" id="IPR002525">
    <property type="entry name" value="Transp_IS110-like_N"/>
</dbReference>
<evidence type="ECO:0000259" key="2">
    <source>
        <dbReference type="Pfam" id="PF02371"/>
    </source>
</evidence>
<feature type="domain" description="Transposase IS116/IS110/IS902 C-terminal" evidence="2">
    <location>
        <begin position="213"/>
        <end position="295"/>
    </location>
</feature>
<dbReference type="GO" id="GO:0003677">
    <property type="term" value="F:DNA binding"/>
    <property type="evidence" value="ECO:0007669"/>
    <property type="project" value="InterPro"/>
</dbReference>
<dbReference type="NCBIfam" id="NF033542">
    <property type="entry name" value="transpos_IS110"/>
    <property type="match status" value="1"/>
</dbReference>
<keyword evidence="4" id="KW-1185">Reference proteome</keyword>
<dbReference type="AlphaFoldDB" id="A0A1L3LZ63"/>
<accession>A0A1L3LZ63</accession>
<dbReference type="GO" id="GO:0006313">
    <property type="term" value="P:DNA transposition"/>
    <property type="evidence" value="ECO:0007669"/>
    <property type="project" value="InterPro"/>
</dbReference>
<dbReference type="InterPro" id="IPR003346">
    <property type="entry name" value="Transposase_20"/>
</dbReference>
<dbReference type="EMBL" id="CP013110">
    <property type="protein sequence ID" value="APG95361.1"/>
    <property type="molecule type" value="Genomic_DNA"/>
</dbReference>
<geneLocation type="plasmid" evidence="3 4">
    <name>C</name>
</geneLocation>
<dbReference type="Pfam" id="PF02371">
    <property type="entry name" value="Transposase_20"/>
    <property type="match status" value="1"/>
</dbReference>
<proteinExistence type="predicted"/>
<evidence type="ECO:0000313" key="3">
    <source>
        <dbReference type="EMBL" id="APG95361.1"/>
    </source>
</evidence>
<feature type="domain" description="Transposase IS110-like N-terminal" evidence="1">
    <location>
        <begin position="5"/>
        <end position="150"/>
    </location>
</feature>
<evidence type="ECO:0000313" key="4">
    <source>
        <dbReference type="Proteomes" id="UP000182306"/>
    </source>
</evidence>
<evidence type="ECO:0000259" key="1">
    <source>
        <dbReference type="Pfam" id="PF01548"/>
    </source>
</evidence>
<reference evidence="3 4" key="1">
    <citation type="submission" date="2015-10" db="EMBL/GenBank/DDBJ databases">
        <title>Genomic differences between typical nodule nitrogen-fixing rhizobial strains and those coming from bean seeds.</title>
        <authorList>
            <person name="Peralta H."/>
            <person name="Aguilar-Vera A."/>
            <person name="Diaz R."/>
            <person name="Mora Y."/>
            <person name="Martinez-Batallar G."/>
            <person name="Salazar E."/>
            <person name="Vargas-Lagunas C."/>
            <person name="Encarnacion S."/>
            <person name="Girard L."/>
            <person name="Mora J."/>
        </authorList>
    </citation>
    <scope>NUCLEOTIDE SEQUENCE [LARGE SCALE GENOMIC DNA]</scope>
    <source>
        <strain evidence="3 4">CFNEI 73</strain>
        <plasmid evidence="3 4">C</plasmid>
    </source>
</reference>
<dbReference type="GO" id="GO:0004803">
    <property type="term" value="F:transposase activity"/>
    <property type="evidence" value="ECO:0007669"/>
    <property type="project" value="InterPro"/>
</dbReference>
<dbReference type="Pfam" id="PF01548">
    <property type="entry name" value="DEDD_Tnp_IS110"/>
    <property type="match status" value="1"/>
</dbReference>
<dbReference type="OrthoDB" id="7410629at2"/>
<dbReference type="Proteomes" id="UP000182306">
    <property type="component" value="Plasmid C"/>
</dbReference>
<sequence>MEQFVGLDVSQDITHVCVIGSDGKIIWQGTCLSTPEGISGAIKAKAPQAIRIGLESGPLSTWHWHALKAEGLPIVCLDARHAKAALNMQMNKTDKNDAHGLAQIVKAGWYREVGVKSLDSHTIRSMLGARAQLVAMRVEVSNQIRGMLKTFGVVLRRRDGLSFETLVSEACAPPAGRVSHTVRALLIVYTGLKQQILCLDRELARYARESVTCRRLMSIPGIGLLTAIAFITAIDDPVRFAKSSSVGAYLGLTPRRYQSGEADHNGKISKCGDPLVRAYLFEAATTLLTRVEKWSALKAWGLRIAKKSGMKKAAVAVARKMAVIMHRLWATGGTFRWSSTAAVETA</sequence>
<dbReference type="RefSeq" id="WP_064252734.1">
    <property type="nucleotide sequence ID" value="NZ_CP013110.1"/>
</dbReference>
<dbReference type="InterPro" id="IPR047650">
    <property type="entry name" value="Transpos_IS110"/>
</dbReference>
<gene>
    <name evidence="3" type="ORF">SAMCFNEI73_pC1657</name>
</gene>